<evidence type="ECO:0000256" key="10">
    <source>
        <dbReference type="ARBA" id="ARBA00023027"/>
    </source>
</evidence>
<evidence type="ECO:0000313" key="16">
    <source>
        <dbReference type="EMBL" id="QIT05612.1"/>
    </source>
</evidence>
<feature type="transmembrane region" description="Helical" evidence="13">
    <location>
        <begin position="480"/>
        <end position="502"/>
    </location>
</feature>
<dbReference type="EMBL" id="MN542401">
    <property type="protein sequence ID" value="QIT05612.1"/>
    <property type="molecule type" value="Genomic_DNA"/>
</dbReference>
<evidence type="ECO:0000259" key="14">
    <source>
        <dbReference type="Pfam" id="PF00361"/>
    </source>
</evidence>
<feature type="transmembrane region" description="Helical" evidence="13">
    <location>
        <begin position="296"/>
        <end position="316"/>
    </location>
</feature>
<comment type="subunit">
    <text evidence="13">NDH is composed of at least 16 different subunits, 5 of which are encoded in the nucleus.</text>
</comment>
<reference evidence="16" key="1">
    <citation type="journal article" date="2020" name="Sci. Rep.">
        <title>Phylogenetic informativeness analyses to clarify past diversification processes in Cucurbitaceae.</title>
        <authorList>
            <person name="Bellot S."/>
            <person name="Mitchell T.C."/>
            <person name="Schaefer H."/>
        </authorList>
    </citation>
    <scope>NUCLEOTIDE SEQUENCE</scope>
</reference>
<keyword evidence="11 13" id="KW-0793">Thylakoid</keyword>
<dbReference type="Pfam" id="PF19530">
    <property type="entry name" value="Ndh2_N"/>
    <property type="match status" value="1"/>
</dbReference>
<feature type="transmembrane region" description="Helical" evidence="13">
    <location>
        <begin position="59"/>
        <end position="79"/>
    </location>
</feature>
<evidence type="ECO:0000256" key="11">
    <source>
        <dbReference type="ARBA" id="ARBA00023078"/>
    </source>
</evidence>
<evidence type="ECO:0000256" key="9">
    <source>
        <dbReference type="ARBA" id="ARBA00022989"/>
    </source>
</evidence>
<evidence type="ECO:0000256" key="7">
    <source>
        <dbReference type="ARBA" id="ARBA00022957"/>
    </source>
</evidence>
<evidence type="ECO:0000256" key="13">
    <source>
        <dbReference type="HAMAP-Rule" id="MF_00445"/>
    </source>
</evidence>
<dbReference type="RefSeq" id="YP_009752202.1">
    <property type="nucleotide sequence ID" value="NC_046863.1"/>
</dbReference>
<keyword evidence="16" id="KW-0934">Plastid</keyword>
<dbReference type="PRINTS" id="PR01434">
    <property type="entry name" value="NADHDHGNASE5"/>
</dbReference>
<protein>
    <recommendedName>
        <fullName evidence="13">NAD(P)H-quinone oxidoreductase subunit 2, chloroplastic</fullName>
        <ecNumber evidence="13">7.1.1.-</ecNumber>
    </recommendedName>
    <alternativeName>
        <fullName evidence="13">NAD(P)H dehydrogenase, subunit 2</fullName>
    </alternativeName>
    <alternativeName>
        <fullName evidence="13">NADH-plastoquinone oxidoreductase subunit 2</fullName>
    </alternativeName>
</protein>
<feature type="transmembrane region" description="Helical" evidence="13">
    <location>
        <begin position="22"/>
        <end position="47"/>
    </location>
</feature>
<organism evidence="16">
    <name type="scientific">Linnaeosicyos amara</name>
    <dbReference type="NCBI Taxonomy" id="386243"/>
    <lineage>
        <taxon>Eukaryota</taxon>
        <taxon>Viridiplantae</taxon>
        <taxon>Streptophyta</taxon>
        <taxon>Embryophyta</taxon>
        <taxon>Tracheophyta</taxon>
        <taxon>Spermatophyta</taxon>
        <taxon>Magnoliopsida</taxon>
        <taxon>eudicotyledons</taxon>
        <taxon>Gunneridae</taxon>
        <taxon>Pentapetalae</taxon>
        <taxon>rosids</taxon>
        <taxon>fabids</taxon>
        <taxon>Cucurbitales</taxon>
        <taxon>Cucurbitaceae</taxon>
        <taxon>Sicyoeae</taxon>
        <taxon>Linnaeosicyos</taxon>
    </lineage>
</organism>
<keyword evidence="6 13" id="KW-0521">NADP</keyword>
<evidence type="ECO:0000256" key="3">
    <source>
        <dbReference type="ARBA" id="ARBA00022528"/>
    </source>
</evidence>
<evidence type="ECO:0000256" key="4">
    <source>
        <dbReference type="ARBA" id="ARBA00022692"/>
    </source>
</evidence>
<dbReference type="EC" id="7.1.1.-" evidence="13"/>
<keyword evidence="12 13" id="KW-0472">Membrane</keyword>
<keyword evidence="8 13" id="KW-1278">Translocase</keyword>
<evidence type="ECO:0000259" key="15">
    <source>
        <dbReference type="Pfam" id="PF19530"/>
    </source>
</evidence>
<sequence length="510" mass="56603">MIWHVQNENFILDSTRIFMKAFHLLLFDGSFIFPECILIFGLILLLMIDSTSDQKDIPWLYFISSTSLIMSITALLFRWREEPMISFSGNFQTNNFNEIFQFLILLCSTLCIPLSVEYIECTEMAITEFLLFVLTATLGGMFLCGANDLITIFVAPECFSLCSYLLSGYTKKDVRSNEATTKYLLMGGASSSILVHGFSWLYGSSGGEIELQEIVNGLLNTQMYNSPGISIALIFITVGIGFKLSPAPSHQWTPDVYEGSPTPVVAFLSVTSKVAASASATRIFDIPFYFSSNEWHLLLEILAILSMILGNLIAITQTSMKRMLAYSSIGQIGYVIIGIIVGDSNGGYASMITYMLFYIAMNLGTFARIVSFGLRTGTDNIRDYAGLYTKDPFLALSLALCLLSLGGLPPLAGFFGKLHLFWCGWQAGLYLLVSIGLLTSVVSIYYYLKIIKLLMTGRNQEITPHVRNYRRSPLRSTNSIELSMILCVIASTIPGISMNPIIEIAQDTLF</sequence>
<dbReference type="GO" id="GO:0048038">
    <property type="term" value="F:quinone binding"/>
    <property type="evidence" value="ECO:0007669"/>
    <property type="project" value="UniProtKB-KW"/>
</dbReference>
<feature type="transmembrane region" description="Helical" evidence="13">
    <location>
        <begin position="223"/>
        <end position="244"/>
    </location>
</feature>
<evidence type="ECO:0000256" key="6">
    <source>
        <dbReference type="ARBA" id="ARBA00022857"/>
    </source>
</evidence>
<dbReference type="NCBIfam" id="TIGR01770">
    <property type="entry name" value="NDH_I_N"/>
    <property type="match status" value="1"/>
</dbReference>
<dbReference type="GO" id="GO:0042773">
    <property type="term" value="P:ATP synthesis coupled electron transport"/>
    <property type="evidence" value="ECO:0007669"/>
    <property type="project" value="InterPro"/>
</dbReference>
<keyword evidence="7 13" id="KW-0618">Plastoquinone</keyword>
<gene>
    <name evidence="13 16" type="primary">ndhB</name>
    <name evidence="16" type="synonym">ndh2</name>
</gene>
<keyword evidence="10 13" id="KW-0520">NAD</keyword>
<dbReference type="GO" id="GO:0008137">
    <property type="term" value="F:NADH dehydrogenase (ubiquinone) activity"/>
    <property type="evidence" value="ECO:0007669"/>
    <property type="project" value="InterPro"/>
</dbReference>
<evidence type="ECO:0000256" key="12">
    <source>
        <dbReference type="ARBA" id="ARBA00023136"/>
    </source>
</evidence>
<dbReference type="HAMAP" id="MF_00445">
    <property type="entry name" value="NDH1_NuoN_1"/>
    <property type="match status" value="1"/>
</dbReference>
<evidence type="ECO:0000256" key="8">
    <source>
        <dbReference type="ARBA" id="ARBA00022967"/>
    </source>
</evidence>
<proteinExistence type="inferred from homology"/>
<evidence type="ECO:0000256" key="1">
    <source>
        <dbReference type="ARBA" id="ARBA00004141"/>
    </source>
</evidence>
<accession>A0A6H0ETE3</accession>
<feature type="transmembrane region" description="Helical" evidence="13">
    <location>
        <begin position="348"/>
        <end position="372"/>
    </location>
</feature>
<feature type="transmembrane region" description="Helical" evidence="13">
    <location>
        <begin position="393"/>
        <end position="415"/>
    </location>
</feature>
<dbReference type="InterPro" id="IPR010096">
    <property type="entry name" value="NADH-Q_OxRdtase_suN/2"/>
</dbReference>
<dbReference type="GO" id="GO:0016655">
    <property type="term" value="F:oxidoreductase activity, acting on NAD(P)H, quinone or similar compound as acceptor"/>
    <property type="evidence" value="ECO:0007669"/>
    <property type="project" value="UniProtKB-UniRule"/>
</dbReference>
<dbReference type="AlphaFoldDB" id="A0A6H0ETE3"/>
<feature type="domain" description="NADH:quinone oxidoreductase/Mrp antiporter transmembrane" evidence="14">
    <location>
        <begin position="146"/>
        <end position="442"/>
    </location>
</feature>
<geneLocation type="chloroplast" evidence="16"/>
<dbReference type="Pfam" id="PF00361">
    <property type="entry name" value="Proton_antipo_M"/>
    <property type="match status" value="1"/>
</dbReference>
<evidence type="ECO:0000256" key="2">
    <source>
        <dbReference type="ARBA" id="ARBA00022448"/>
    </source>
</evidence>
<dbReference type="InterPro" id="IPR045693">
    <property type="entry name" value="Ndh2_N"/>
</dbReference>
<comment type="catalytic activity">
    <reaction evidence="13">
        <text>a plastoquinone + NADH + (n+1) H(+)(in) = a plastoquinol + NAD(+) + n H(+)(out)</text>
        <dbReference type="Rhea" id="RHEA:42608"/>
        <dbReference type="Rhea" id="RHEA-COMP:9561"/>
        <dbReference type="Rhea" id="RHEA-COMP:9562"/>
        <dbReference type="ChEBI" id="CHEBI:15378"/>
        <dbReference type="ChEBI" id="CHEBI:17757"/>
        <dbReference type="ChEBI" id="CHEBI:57540"/>
        <dbReference type="ChEBI" id="CHEBI:57945"/>
        <dbReference type="ChEBI" id="CHEBI:62192"/>
    </reaction>
</comment>
<keyword evidence="9 13" id="KW-1133">Transmembrane helix</keyword>
<comment type="function">
    <text evidence="13">NDH shuttles electrons from NAD(P)H:plastoquinone, via FMN and iron-sulfur (Fe-S) centers, to quinones in the photosynthetic chain and possibly in a chloroplast respiratory chain. The immediate electron acceptor for the enzyme in this species is believed to be plastoquinone. Couples the redox reaction to proton translocation, and thus conserves the redox energy in a proton gradient.</text>
</comment>
<comment type="catalytic activity">
    <reaction evidence="13">
        <text>a plastoquinone + NADPH + (n+1) H(+)(in) = a plastoquinol + NADP(+) + n H(+)(out)</text>
        <dbReference type="Rhea" id="RHEA:42612"/>
        <dbReference type="Rhea" id="RHEA-COMP:9561"/>
        <dbReference type="Rhea" id="RHEA-COMP:9562"/>
        <dbReference type="ChEBI" id="CHEBI:15378"/>
        <dbReference type="ChEBI" id="CHEBI:17757"/>
        <dbReference type="ChEBI" id="CHEBI:57783"/>
        <dbReference type="ChEBI" id="CHEBI:58349"/>
        <dbReference type="ChEBI" id="CHEBI:62192"/>
    </reaction>
</comment>
<dbReference type="NCBIfam" id="NF002701">
    <property type="entry name" value="PRK02504.1"/>
    <property type="match status" value="1"/>
</dbReference>
<feature type="domain" description="NAD(P)H-quinone oxidoreductase subunit 2 N-terminal" evidence="15">
    <location>
        <begin position="18"/>
        <end position="117"/>
    </location>
</feature>
<comment type="subcellular location">
    <subcellularLocation>
        <location evidence="1">Membrane</location>
        <topology evidence="1">Multi-pass membrane protein</topology>
    </subcellularLocation>
    <subcellularLocation>
        <location evidence="13">Plastid</location>
        <location evidence="13">Chloroplast thylakoid membrane</location>
        <topology evidence="13">Multi-pass membrane protein</topology>
    </subcellularLocation>
</comment>
<feature type="transmembrane region" description="Helical" evidence="13">
    <location>
        <begin position="323"/>
        <end position="342"/>
    </location>
</feature>
<dbReference type="GeneID" id="54112685"/>
<keyword evidence="5 13" id="KW-0874">Quinone</keyword>
<dbReference type="GO" id="GO:0009535">
    <property type="term" value="C:chloroplast thylakoid membrane"/>
    <property type="evidence" value="ECO:0007669"/>
    <property type="project" value="UniProtKB-SubCell"/>
</dbReference>
<name>A0A6H0ETE3_9ROSI</name>
<comment type="similarity">
    <text evidence="13">Belongs to the complex I subunit 2 family.</text>
</comment>
<dbReference type="PANTHER" id="PTHR22773">
    <property type="entry name" value="NADH DEHYDROGENASE"/>
    <property type="match status" value="1"/>
</dbReference>
<feature type="transmembrane region" description="Helical" evidence="13">
    <location>
        <begin position="99"/>
        <end position="119"/>
    </location>
</feature>
<keyword evidence="2 13" id="KW-0813">Transport</keyword>
<dbReference type="InterPro" id="IPR001750">
    <property type="entry name" value="ND/Mrp_TM"/>
</dbReference>
<evidence type="ECO:0000256" key="5">
    <source>
        <dbReference type="ARBA" id="ARBA00022719"/>
    </source>
</evidence>
<feature type="transmembrane region" description="Helical" evidence="13">
    <location>
        <begin position="126"/>
        <end position="143"/>
    </location>
</feature>
<keyword evidence="3 16" id="KW-0150">Chloroplast</keyword>
<dbReference type="GO" id="GO:0019684">
    <property type="term" value="P:photosynthesis, light reaction"/>
    <property type="evidence" value="ECO:0007669"/>
    <property type="project" value="UniProtKB-UniRule"/>
</dbReference>
<feature type="transmembrane region" description="Helical" evidence="13">
    <location>
        <begin position="427"/>
        <end position="448"/>
    </location>
</feature>
<keyword evidence="4 13" id="KW-0812">Transmembrane</keyword>